<feature type="compositionally biased region" description="Polar residues" evidence="1">
    <location>
        <begin position="32"/>
        <end position="53"/>
    </location>
</feature>
<evidence type="ECO:0000313" key="3">
    <source>
        <dbReference type="Proteomes" id="UP000596857"/>
    </source>
</evidence>
<evidence type="ECO:0000256" key="1">
    <source>
        <dbReference type="SAM" id="MobiDB-lite"/>
    </source>
</evidence>
<feature type="compositionally biased region" description="Polar residues" evidence="1">
    <location>
        <begin position="13"/>
        <end position="24"/>
    </location>
</feature>
<dbReference type="Proteomes" id="UP000596857">
    <property type="component" value="Unassembled WGS sequence"/>
</dbReference>
<protein>
    <submittedName>
        <fullName evidence="2">Extracellular solute-binding protein</fullName>
    </submittedName>
</protein>
<comment type="caution">
    <text evidence="2">The sequence shown here is derived from an EMBL/GenBank/DDBJ whole genome shotgun (WGS) entry which is preliminary data.</text>
</comment>
<keyword evidence="3" id="KW-1185">Reference proteome</keyword>
<dbReference type="Pfam" id="PF01547">
    <property type="entry name" value="SBP_bac_1"/>
    <property type="match status" value="1"/>
</dbReference>
<gene>
    <name evidence="2" type="ORF">GC101_17995</name>
</gene>
<feature type="compositionally biased region" description="Polar residues" evidence="1">
    <location>
        <begin position="61"/>
        <end position="70"/>
    </location>
</feature>
<organism evidence="2 3">
    <name type="scientific">Paenibacillus phytohabitans</name>
    <dbReference type="NCBI Taxonomy" id="2654978"/>
    <lineage>
        <taxon>Bacteria</taxon>
        <taxon>Bacillati</taxon>
        <taxon>Bacillota</taxon>
        <taxon>Bacilli</taxon>
        <taxon>Bacillales</taxon>
        <taxon>Paenibacillaceae</taxon>
        <taxon>Paenibacillus</taxon>
    </lineage>
</organism>
<dbReference type="EMBL" id="WHOB01000055">
    <property type="protein sequence ID" value="NOU80758.1"/>
    <property type="molecule type" value="Genomic_DNA"/>
</dbReference>
<evidence type="ECO:0000313" key="2">
    <source>
        <dbReference type="EMBL" id="NOU80758.1"/>
    </source>
</evidence>
<sequence>MLVLGGLAACSNGGQLTDLQTQEATSEDGPNALSSSRTADAGSTGNANTTDRTGNADRANRSNSGSSGDPGNTLPADHPATALSALAAKVKPVRFTVFVNYDWYTAPTWEGRPHSRWITDNLKVALTPVQSSGAAAQKLNAMIVSDQLPDVLVMDRGKDVERLQKAGKLVALDPYLAEYPEFVQTIGEDTLNMLRSEDGKLYQIPNWYINGSNGSGNAGFLVEKKIYRALGSPKLETWDDLEAYLKRVQQKYPELVPIDFGETRDGADIQMIGMLYSGAADNRTPSFISPGSGQIFGVPAGSRLTSVYRDPAFLETLLLANRLVRQGLTSPDLLTETRDQVLEKLKTGRIAVFGAYDAIVEGIGREADNQLSAKDPQDGYDIIWPVHRAGVDPDKVYPSGYNTLGWNVNVITTGARDPEAIFSYMNWATSPEGQRIIFFGPQGMFYDKVEDGIPVPNDSYIGRNLKQYDALKIGEFNWYGNTSYIDSAKARREKLLPAEARDWTTLGQANVTFRTAMNITEFSNLDPAPASEEGIILQRLKDQYAQVIPRMIFAASGEEVRQLMEEADREAAGLGYDRLLAWKTGVWRNNLKKIKAYSPQY</sequence>
<proteinExistence type="predicted"/>
<dbReference type="InterPro" id="IPR006059">
    <property type="entry name" value="SBP"/>
</dbReference>
<feature type="region of interest" description="Disordered" evidence="1">
    <location>
        <begin position="13"/>
        <end position="77"/>
    </location>
</feature>
<name>A0ABX1YIB1_9BACL</name>
<dbReference type="SUPFAM" id="SSF53850">
    <property type="entry name" value="Periplasmic binding protein-like II"/>
    <property type="match status" value="1"/>
</dbReference>
<reference evidence="2 3" key="1">
    <citation type="submission" date="2019-10" db="EMBL/GenBank/DDBJ databases">
        <title>Description of Paenibacillus terricola sp. nov.</title>
        <authorList>
            <person name="Carlier A."/>
            <person name="Qi S."/>
        </authorList>
    </citation>
    <scope>NUCLEOTIDE SEQUENCE [LARGE SCALE GENOMIC DNA]</scope>
    <source>
        <strain evidence="2 3">LMG 31459</strain>
    </source>
</reference>
<dbReference type="Gene3D" id="3.40.190.10">
    <property type="entry name" value="Periplasmic binding protein-like II"/>
    <property type="match status" value="2"/>
</dbReference>
<accession>A0ABX1YIB1</accession>